<evidence type="ECO:0000313" key="3">
    <source>
        <dbReference type="EMBL" id="AZQ63540.1"/>
    </source>
</evidence>
<gene>
    <name evidence="3" type="ORF">EI427_15315</name>
</gene>
<organism evidence="3 4">
    <name type="scientific">Flammeovirga pectinis</name>
    <dbReference type="NCBI Taxonomy" id="2494373"/>
    <lineage>
        <taxon>Bacteria</taxon>
        <taxon>Pseudomonadati</taxon>
        <taxon>Bacteroidota</taxon>
        <taxon>Cytophagia</taxon>
        <taxon>Cytophagales</taxon>
        <taxon>Flammeovirgaceae</taxon>
        <taxon>Flammeovirga</taxon>
    </lineage>
</organism>
<dbReference type="RefSeq" id="WP_126616263.1">
    <property type="nucleotide sequence ID" value="NZ_CP034562.1"/>
</dbReference>
<keyword evidence="1" id="KW-0732">Signal</keyword>
<reference evidence="3 4" key="1">
    <citation type="submission" date="2018-12" db="EMBL/GenBank/DDBJ databases">
        <title>Flammeovirga pectinis sp. nov., isolated from the gut of the Korean scallop, Patinopecten yessoensis.</title>
        <authorList>
            <person name="Bae J.-W."/>
            <person name="Jeong Y.-S."/>
            <person name="Kang W."/>
        </authorList>
    </citation>
    <scope>NUCLEOTIDE SEQUENCE [LARGE SCALE GENOMIC DNA]</scope>
    <source>
        <strain evidence="3 4">L12M1</strain>
    </source>
</reference>
<feature type="chain" id="PRO_5019160189" description="DUF6438 domain-containing protein" evidence="1">
    <location>
        <begin position="19"/>
        <end position="151"/>
    </location>
</feature>
<evidence type="ECO:0000256" key="1">
    <source>
        <dbReference type="SAM" id="SignalP"/>
    </source>
</evidence>
<feature type="signal peptide" evidence="1">
    <location>
        <begin position="1"/>
        <end position="18"/>
    </location>
</feature>
<dbReference type="InterPro" id="IPR045497">
    <property type="entry name" value="DUF6438"/>
</dbReference>
<accession>A0A3S9P5P0</accession>
<dbReference type="AlphaFoldDB" id="A0A3S9P5P0"/>
<name>A0A3S9P5P0_9BACT</name>
<proteinExistence type="predicted"/>
<dbReference type="Pfam" id="PF20033">
    <property type="entry name" value="DUF6438"/>
    <property type="match status" value="1"/>
</dbReference>
<protein>
    <recommendedName>
        <fullName evidence="2">DUF6438 domain-containing protein</fullName>
    </recommendedName>
</protein>
<dbReference type="EMBL" id="CP034562">
    <property type="protein sequence ID" value="AZQ63540.1"/>
    <property type="molecule type" value="Genomic_DNA"/>
</dbReference>
<dbReference type="KEGG" id="fll:EI427_15315"/>
<dbReference type="OrthoDB" id="7172369at2"/>
<dbReference type="Proteomes" id="UP000267268">
    <property type="component" value="Chromosome 1"/>
</dbReference>
<keyword evidence="4" id="KW-1185">Reference proteome</keyword>
<evidence type="ECO:0000313" key="4">
    <source>
        <dbReference type="Proteomes" id="UP000267268"/>
    </source>
</evidence>
<sequence>MTNIFFILILLFSISSCVKTTSQNTEDIEVIKMSKTSCRGNCPQYSIIIYNSKKVLLDAKSNLQFEGKYSLKLNDEQYKTLVKSFEDTGFDNFKAEYTAKVTDLPTTYISYLTNDSLYTVKDYYGAPKELKMLENNIANLLELEGWEKYEL</sequence>
<feature type="domain" description="DUF6438" evidence="2">
    <location>
        <begin position="30"/>
        <end position="140"/>
    </location>
</feature>
<evidence type="ECO:0000259" key="2">
    <source>
        <dbReference type="Pfam" id="PF20033"/>
    </source>
</evidence>